<dbReference type="GO" id="GO:0016020">
    <property type="term" value="C:membrane"/>
    <property type="evidence" value="ECO:0007669"/>
    <property type="project" value="UniProtKB-SubCell"/>
</dbReference>
<feature type="domain" description="Laminin G" evidence="5">
    <location>
        <begin position="91"/>
        <end position="273"/>
    </location>
</feature>
<sequence length="454" mass="50108">MWPVVLISVLIVPARTTLPYDYYGMFLERLVSERVLAEMNGWTPSTTTTSTTSSTSTITAPSTTASYSPPVVRTVVTPNATVVSDELLPALKVAEFSGVSHVTSAAPADIVDYLDLRLNFKPSQHAGLLFYWQDAGRYLAVYMERGYVNGDLAIAHKGYFWTEFCVLKSEAPVVLHQWHRAEIWRTGKGILMKVDRQSWVESQLISIRGQLTKPGTIYLGGYDGVLPHHLSVIAGFHGCMKKLRLNGRSIALRPEHGANIRECGTDPCATAGCPRACTSTNDDFTCLCEWPKYGRTCEHGERITGESLKLEINLKLGNVTDNTSSSSKNQLVMFAGESGVTADFFRLVITQDRTVQVMMNLGSGLVTLTHPTQLIPERWARVEVVRQKRQLTLSVNDATPITTVAPGDSEQLNVYKGLFVGGEKHLKYPPNSHDPSKSPFGPNYEDILFGALRP</sequence>
<feature type="compositionally biased region" description="Low complexity" evidence="3">
    <location>
        <begin position="43"/>
        <end position="61"/>
    </location>
</feature>
<evidence type="ECO:0000256" key="3">
    <source>
        <dbReference type="SAM" id="MobiDB-lite"/>
    </source>
</evidence>
<dbReference type="PANTHER" id="PTHR15036">
    <property type="entry name" value="PIKACHURIN-LIKE PROTEIN"/>
    <property type="match status" value="1"/>
</dbReference>
<comment type="caution">
    <text evidence="2">Lacks conserved residue(s) required for the propagation of feature annotation.</text>
</comment>
<keyword evidence="4" id="KW-0732">Signal</keyword>
<evidence type="ECO:0000313" key="7">
    <source>
        <dbReference type="Proteomes" id="UP000271162"/>
    </source>
</evidence>
<dbReference type="Pfam" id="PF00054">
    <property type="entry name" value="Laminin_G_1"/>
    <property type="match status" value="1"/>
</dbReference>
<dbReference type="Gene3D" id="2.60.120.200">
    <property type="match status" value="2"/>
</dbReference>
<dbReference type="InterPro" id="IPR013320">
    <property type="entry name" value="ConA-like_dom_sf"/>
</dbReference>
<evidence type="ECO:0000256" key="4">
    <source>
        <dbReference type="SAM" id="SignalP"/>
    </source>
</evidence>
<keyword evidence="7" id="KW-1185">Reference proteome</keyword>
<dbReference type="OMA" id="NIRECGT"/>
<dbReference type="PANTHER" id="PTHR15036:SF85">
    <property type="entry name" value="SP2353, ISOFORM A"/>
    <property type="match status" value="1"/>
</dbReference>
<feature type="chain" id="PRO_5043135690" evidence="4">
    <location>
        <begin position="17"/>
        <end position="454"/>
    </location>
</feature>
<dbReference type="SUPFAM" id="SSF49899">
    <property type="entry name" value="Concanavalin A-like lectins/glucanases"/>
    <property type="match status" value="2"/>
</dbReference>
<organism evidence="8">
    <name type="scientific">Nippostrongylus brasiliensis</name>
    <name type="common">Rat hookworm</name>
    <dbReference type="NCBI Taxonomy" id="27835"/>
    <lineage>
        <taxon>Eukaryota</taxon>
        <taxon>Metazoa</taxon>
        <taxon>Ecdysozoa</taxon>
        <taxon>Nematoda</taxon>
        <taxon>Chromadorea</taxon>
        <taxon>Rhabditida</taxon>
        <taxon>Rhabditina</taxon>
        <taxon>Rhabditomorpha</taxon>
        <taxon>Strongyloidea</taxon>
        <taxon>Heligmosomidae</taxon>
        <taxon>Nippostrongylus</taxon>
    </lineage>
</organism>
<feature type="domain" description="Laminin G" evidence="5">
    <location>
        <begin position="292"/>
        <end position="454"/>
    </location>
</feature>
<dbReference type="InterPro" id="IPR050372">
    <property type="entry name" value="Neurexin-related_CASP"/>
</dbReference>
<evidence type="ECO:0000259" key="5">
    <source>
        <dbReference type="PROSITE" id="PS50025"/>
    </source>
</evidence>
<dbReference type="EMBL" id="UYSL01019808">
    <property type="protein sequence ID" value="VDL70132.1"/>
    <property type="molecule type" value="Genomic_DNA"/>
</dbReference>
<dbReference type="Pfam" id="PF02210">
    <property type="entry name" value="Laminin_G_2"/>
    <property type="match status" value="1"/>
</dbReference>
<dbReference type="CDD" id="cd00110">
    <property type="entry name" value="LamG"/>
    <property type="match status" value="2"/>
</dbReference>
<gene>
    <name evidence="6" type="ORF">NBR_LOCUS6543</name>
</gene>
<dbReference type="STRING" id="27835.A0A158QXB0"/>
<evidence type="ECO:0000313" key="6">
    <source>
        <dbReference type="EMBL" id="VDL70132.1"/>
    </source>
</evidence>
<dbReference type="InterPro" id="IPR000742">
    <property type="entry name" value="EGF"/>
</dbReference>
<reference evidence="8" key="1">
    <citation type="submission" date="2016-04" db="UniProtKB">
        <authorList>
            <consortium name="WormBaseParasite"/>
        </authorList>
    </citation>
    <scope>IDENTIFICATION</scope>
</reference>
<dbReference type="PROSITE" id="PS00022">
    <property type="entry name" value="EGF_1"/>
    <property type="match status" value="1"/>
</dbReference>
<dbReference type="InterPro" id="IPR001791">
    <property type="entry name" value="Laminin_G"/>
</dbReference>
<dbReference type="AlphaFoldDB" id="A0A158QXB0"/>
<proteinExistence type="predicted"/>
<feature type="region of interest" description="Disordered" evidence="3">
    <location>
        <begin position="42"/>
        <end position="61"/>
    </location>
</feature>
<protein>
    <submittedName>
        <fullName evidence="8">LAM_G_DOMAIN domain-containing protein</fullName>
    </submittedName>
</protein>
<reference evidence="6 7" key="2">
    <citation type="submission" date="2018-11" db="EMBL/GenBank/DDBJ databases">
        <authorList>
            <consortium name="Pathogen Informatics"/>
        </authorList>
    </citation>
    <scope>NUCLEOTIDE SEQUENCE [LARGE SCALE GENOMIC DNA]</scope>
</reference>
<dbReference type="Proteomes" id="UP000271162">
    <property type="component" value="Unassembled WGS sequence"/>
</dbReference>
<feature type="signal peptide" evidence="4">
    <location>
        <begin position="1"/>
        <end position="16"/>
    </location>
</feature>
<evidence type="ECO:0000313" key="8">
    <source>
        <dbReference type="WBParaSite" id="NBR_0000654201-mRNA-1"/>
    </source>
</evidence>
<accession>A0A158QXB0</accession>
<keyword evidence="1" id="KW-1015">Disulfide bond</keyword>
<dbReference type="WBParaSite" id="NBR_0000654201-mRNA-1">
    <property type="protein sequence ID" value="NBR_0000654201-mRNA-1"/>
    <property type="gene ID" value="NBR_0000654201"/>
</dbReference>
<evidence type="ECO:0000256" key="2">
    <source>
        <dbReference type="PROSITE-ProRule" id="PRU00122"/>
    </source>
</evidence>
<evidence type="ECO:0000256" key="1">
    <source>
        <dbReference type="ARBA" id="ARBA00023157"/>
    </source>
</evidence>
<name>A0A158QXB0_NIPBR</name>
<dbReference type="PROSITE" id="PS50025">
    <property type="entry name" value="LAM_G_DOMAIN"/>
    <property type="match status" value="2"/>
</dbReference>
<dbReference type="SMART" id="SM00282">
    <property type="entry name" value="LamG"/>
    <property type="match status" value="2"/>
</dbReference>